<accession>A0A7H9BHU0</accession>
<feature type="region of interest" description="Disordered" evidence="1">
    <location>
        <begin position="1"/>
        <end position="24"/>
    </location>
</feature>
<organism evidence="2 3">
    <name type="scientific">Chitinibacter bivalviorum</name>
    <dbReference type="NCBI Taxonomy" id="2739434"/>
    <lineage>
        <taxon>Bacteria</taxon>
        <taxon>Pseudomonadati</taxon>
        <taxon>Pseudomonadota</taxon>
        <taxon>Betaproteobacteria</taxon>
        <taxon>Neisseriales</taxon>
        <taxon>Chitinibacteraceae</taxon>
        <taxon>Chitinibacter</taxon>
    </lineage>
</organism>
<name>A0A7H9BHU0_9NEIS</name>
<sequence>MNSKVDYRSASDNLNKNPLEIPPDLTTVQANPQYAYSSPNTALATQNANTQRNDEGQKVLPEYKNARIVSHDGIRYIEVNGSTSKTWDDIKDFWLANGFLLTIDNPTIGVMETDWLENRANLPVDLATRLFRKLVDQFVSTNSLDKYRTRIERSATPGVVNIYVTHRGMTEVYKEGGAQQSETWNGTAWTPSPPNPELEAEIMGMMLQNLGMTKEEAKAASSKPEIKVQSRAALSASGQEIEIVDNYDRAWRRVGLAFDRIGYNVQDKNRSTGVYTVQRAATDIDKESESNYFSSLTFWKKSKSDNPSAPTSQVFEVTLSEKLNQTVLSISSKEGAIDPAVQKKMLNDLLLQLK</sequence>
<dbReference type="AlphaFoldDB" id="A0A7H9BHU0"/>
<reference evidence="2 3" key="1">
    <citation type="submission" date="2020-07" db="EMBL/GenBank/DDBJ databases">
        <title>Complete genome sequence of Chitinibacter sp. 2T18.</title>
        <authorList>
            <person name="Bae J.-W."/>
            <person name="Choi J.-W."/>
        </authorList>
    </citation>
    <scope>NUCLEOTIDE SEQUENCE [LARGE SCALE GENOMIC DNA]</scope>
    <source>
        <strain evidence="2 3">2T18</strain>
    </source>
</reference>
<keyword evidence="3" id="KW-1185">Reference proteome</keyword>
<gene>
    <name evidence="2" type="primary">bamC</name>
    <name evidence="2" type="ORF">HQ393_04175</name>
</gene>
<dbReference type="EMBL" id="CP058627">
    <property type="protein sequence ID" value="QLG87511.1"/>
    <property type="molecule type" value="Genomic_DNA"/>
</dbReference>
<dbReference type="InterPro" id="IPR010653">
    <property type="entry name" value="NlpB/DapX"/>
</dbReference>
<dbReference type="Pfam" id="PF06804">
    <property type="entry name" value="Lipoprotein_18"/>
    <property type="match status" value="1"/>
</dbReference>
<evidence type="ECO:0000313" key="2">
    <source>
        <dbReference type="EMBL" id="QLG87511.1"/>
    </source>
</evidence>
<proteinExistence type="predicted"/>
<protein>
    <submittedName>
        <fullName evidence="2">Outer membrane protein assembly factor BamC</fullName>
    </submittedName>
</protein>
<dbReference type="RefSeq" id="WP_179357594.1">
    <property type="nucleotide sequence ID" value="NZ_CP058627.1"/>
</dbReference>
<dbReference type="Proteomes" id="UP000509597">
    <property type="component" value="Chromosome"/>
</dbReference>
<evidence type="ECO:0000313" key="3">
    <source>
        <dbReference type="Proteomes" id="UP000509597"/>
    </source>
</evidence>
<dbReference type="InterPro" id="IPR042268">
    <property type="entry name" value="BamC_C"/>
</dbReference>
<dbReference type="Gene3D" id="3.30.310.170">
    <property type="entry name" value="Outer membrane protein assembly factor BamC"/>
    <property type="match status" value="1"/>
</dbReference>
<dbReference type="KEGG" id="chiz:HQ393_04175"/>
<evidence type="ECO:0000256" key="1">
    <source>
        <dbReference type="SAM" id="MobiDB-lite"/>
    </source>
</evidence>